<dbReference type="InterPro" id="IPR018760">
    <property type="entry name" value="DUF2326"/>
</dbReference>
<feature type="coiled-coil region" evidence="1">
    <location>
        <begin position="220"/>
        <end position="284"/>
    </location>
</feature>
<proteinExistence type="predicted"/>
<dbReference type="InterPro" id="IPR027417">
    <property type="entry name" value="P-loop_NTPase"/>
</dbReference>
<protein>
    <submittedName>
        <fullName evidence="4">DUF2326 domain-containing protein</fullName>
    </submittedName>
</protein>
<dbReference type="EMBL" id="CP051627">
    <property type="protein sequence ID" value="UPT19548.1"/>
    <property type="molecule type" value="Genomic_DNA"/>
</dbReference>
<dbReference type="Gene3D" id="3.40.50.300">
    <property type="entry name" value="P-loop containing nucleotide triphosphate hydrolases"/>
    <property type="match status" value="1"/>
</dbReference>
<evidence type="ECO:0000313" key="5">
    <source>
        <dbReference type="Proteomes" id="UP000832041"/>
    </source>
</evidence>
<keyword evidence="1" id="KW-0175">Coiled coil</keyword>
<name>A0ABY4KZP0_THEAE</name>
<dbReference type="RefSeq" id="WP_248591770.1">
    <property type="nucleotide sequence ID" value="NZ_BAABEB010000001.1"/>
</dbReference>
<reference evidence="4 5" key="1">
    <citation type="submission" date="2020-04" db="EMBL/GenBank/DDBJ databases">
        <title>Thermobifida alba genome sequencing and assembly.</title>
        <authorList>
            <person name="Luzics S."/>
            <person name="Horvath B."/>
            <person name="Nagy I."/>
            <person name="Toth A."/>
            <person name="Nagy I."/>
            <person name="Kukolya J."/>
        </authorList>
    </citation>
    <scope>NUCLEOTIDE SEQUENCE [LARGE SCALE GENOMIC DNA]</scope>
    <source>
        <strain evidence="4 5">DSM 43795</strain>
    </source>
</reference>
<evidence type="ECO:0000259" key="3">
    <source>
        <dbReference type="Pfam" id="PF20275"/>
    </source>
</evidence>
<dbReference type="Pfam" id="PF20275">
    <property type="entry name" value="CTD10"/>
    <property type="match status" value="1"/>
</dbReference>
<evidence type="ECO:0000313" key="4">
    <source>
        <dbReference type="EMBL" id="UPT19548.1"/>
    </source>
</evidence>
<sequence length="576" mass="66134">MLRELGSDDPRFRTVRFRPGLNLLVADRTETSTDDQSRNAVGKTSVVELLHFLLGADKTKLTTHKATVDSIFQLDMDWPGQETPIRVRRTGRRPSEVLLNPDVTRGPQTLFDGERPVPLKEWRAAIERDLFGIRPEDKGLSGRTLLSLYLRREERDGFNDALKPAGRASAHLVTTNLCYLLGMDWALARRYADLSERESTRRKLAAAEKDPVWGRIVGSSAELRGQIRTVQQRVDDLQRQIDEFQVVPEYEEIQREADEVNSRIRKLRNDEVVHRRNLEELEQAVTDVHEPDDRYLEQAYAELNVVLGDQVRARFDQVREFHQAVVRNRRHYLDEEIAQLRERIRASEREREELGLRQAELMRVLNEGGALDTLTVMQHALGRELAHLEALQHRLNAAQALEQSKREIDREKDRLEEEMQTDIEERAEVEQQANALFSSFVQELYGNDRTPYLAFKARKSALDIILQLDSDDSSGISNMKTFCFDLTCAIIAHRAGRGPDFLVHDSKLYDGVDERQVHRALTLAARLMEDEGMQYVVTINSDDLAKAENLGFDPAPYVIEPRLDDTPDGGLFGFRF</sequence>
<organism evidence="4 5">
    <name type="scientific">Thermobifida alba</name>
    <name type="common">Thermomonospora alba</name>
    <dbReference type="NCBI Taxonomy" id="53522"/>
    <lineage>
        <taxon>Bacteria</taxon>
        <taxon>Bacillati</taxon>
        <taxon>Actinomycetota</taxon>
        <taxon>Actinomycetes</taxon>
        <taxon>Streptosporangiales</taxon>
        <taxon>Nocardiopsidaceae</taxon>
        <taxon>Thermobifida</taxon>
    </lineage>
</organism>
<feature type="domain" description="ABC-three component systems C-terminal" evidence="3">
    <location>
        <begin position="276"/>
        <end position="402"/>
    </location>
</feature>
<gene>
    <name evidence="4" type="ORF">FOF52_00030</name>
</gene>
<dbReference type="Pfam" id="PF10088">
    <property type="entry name" value="DUF2326"/>
    <property type="match status" value="1"/>
</dbReference>
<evidence type="ECO:0000259" key="2">
    <source>
        <dbReference type="Pfam" id="PF10088"/>
    </source>
</evidence>
<feature type="coiled-coil region" evidence="1">
    <location>
        <begin position="330"/>
        <end position="357"/>
    </location>
</feature>
<feature type="coiled-coil region" evidence="1">
    <location>
        <begin position="394"/>
        <end position="432"/>
    </location>
</feature>
<accession>A0ABY4KZP0</accession>
<keyword evidence="5" id="KW-1185">Reference proteome</keyword>
<feature type="domain" description="DUF2326" evidence="2">
    <location>
        <begin position="441"/>
        <end position="576"/>
    </location>
</feature>
<dbReference type="Proteomes" id="UP000832041">
    <property type="component" value="Chromosome"/>
</dbReference>
<dbReference type="InterPro" id="IPR046919">
    <property type="entry name" value="ABC-3C_CTD10"/>
</dbReference>
<evidence type="ECO:0000256" key="1">
    <source>
        <dbReference type="SAM" id="Coils"/>
    </source>
</evidence>